<evidence type="ECO:0000313" key="15">
    <source>
        <dbReference type="Proteomes" id="UP001240157"/>
    </source>
</evidence>
<evidence type="ECO:0000313" key="8">
    <source>
        <dbReference type="EMBL" id="MDQ7175709.1"/>
    </source>
</evidence>
<dbReference type="RefSeq" id="WP_084276082.1">
    <property type="nucleotide sequence ID" value="NZ_CP133244.1"/>
</dbReference>
<dbReference type="GO" id="GO:0005102">
    <property type="term" value="F:signaling receptor binding"/>
    <property type="evidence" value="ECO:0007669"/>
    <property type="project" value="UniProtKB-KW"/>
</dbReference>
<keyword evidence="5 7" id="KW-0044">Antibiotic</keyword>
<dbReference type="EMBL" id="JAVGJF010000037">
    <property type="protein sequence ID" value="MDQ7175709.1"/>
    <property type="molecule type" value="Genomic_DNA"/>
</dbReference>
<dbReference type="GO" id="GO:0005576">
    <property type="term" value="C:extracellular region"/>
    <property type="evidence" value="ECO:0007669"/>
    <property type="project" value="InterPro"/>
</dbReference>
<name>A0AAE5W7Y8_STACR</name>
<evidence type="ECO:0000313" key="14">
    <source>
        <dbReference type="Proteomes" id="UP000242704"/>
    </source>
</evidence>
<keyword evidence="6 7" id="KW-0078">Bacteriocin</keyword>
<dbReference type="EMBL" id="PZBZ01000061">
    <property type="protein sequence ID" value="PTG11970.1"/>
    <property type="molecule type" value="Genomic_DNA"/>
</dbReference>
<evidence type="ECO:0000256" key="5">
    <source>
        <dbReference type="ARBA" id="ARBA00023022"/>
    </source>
</evidence>
<dbReference type="InterPro" id="IPR007682">
    <property type="entry name" value="Lantibiotic_typ-A_Lactobact"/>
</dbReference>
<reference evidence="8 15" key="3">
    <citation type="submission" date="2023-08" db="EMBL/GenBank/DDBJ databases">
        <title>Whole genome sequencing of Staphylococcus chromogenes NNSch 2386.</title>
        <authorList>
            <person name="Kropotov V.S."/>
            <person name="Boriskina E.V."/>
            <person name="Gordinskaya N.A."/>
            <person name="Shkurkina I.S."/>
            <person name="Kryazhev D.V."/>
            <person name="Alekseeva A.E."/>
            <person name="Makhova M.A."/>
        </authorList>
    </citation>
    <scope>NUCLEOTIDE SEQUENCE [LARGE SCALE GENOMIC DNA]</scope>
    <source>
        <strain evidence="8 15">NNSch 2386</strain>
    </source>
</reference>
<dbReference type="Pfam" id="PF04604">
    <property type="entry name" value="L_biotic_typeA"/>
    <property type="match status" value="1"/>
</dbReference>
<dbReference type="Proteomes" id="UP000242704">
    <property type="component" value="Unassembled WGS sequence"/>
</dbReference>
<evidence type="ECO:0000313" key="12">
    <source>
        <dbReference type="Proteomes" id="UP000242008"/>
    </source>
</evidence>
<evidence type="ECO:0000256" key="3">
    <source>
        <dbReference type="ARBA" id="ARBA00022784"/>
    </source>
</evidence>
<dbReference type="Proteomes" id="UP001240157">
    <property type="component" value="Unassembled WGS sequence"/>
</dbReference>
<gene>
    <name evidence="10" type="ORF">BU638_09905</name>
    <name evidence="9" type="ORF">BU653_09855</name>
    <name evidence="11" type="ORF">BU676_10695</name>
    <name evidence="8" type="ORF">RCF65_06865</name>
</gene>
<comment type="function">
    <text evidence="7">Lanthionine-containing peptide antibiotic (lantibiotic) active on Gram-positive bacteria. The bactericidal activity of lantibiotics is based on depolarization of energized bacterial cytoplasmic membranes, initiated by the formation of aqueous transmembrane pores.</text>
</comment>
<reference evidence="12 13" key="1">
    <citation type="journal article" date="2016" name="Front. Microbiol.">
        <title>Comprehensive Phylogenetic Analysis of Bovine Non-aureus Staphylococci Species Based on Whole-Genome Sequencing.</title>
        <authorList>
            <person name="Naushad S."/>
            <person name="Barkema H.W."/>
            <person name="Luby C."/>
            <person name="Condas L.A."/>
            <person name="Nobrega D.B."/>
            <person name="Carson D.A."/>
            <person name="De Buck J."/>
        </authorList>
    </citation>
    <scope>NUCLEOTIDE SEQUENCE [LARGE SCALE GENOMIC DNA]</scope>
    <source>
        <strain evidence="10 13">SNUC 105</strain>
        <strain evidence="11 12">SNUC 1363</strain>
        <strain evidence="9 14">SNUC 505</strain>
    </source>
</reference>
<accession>A0AAE5W7Y8</accession>
<evidence type="ECO:0000313" key="11">
    <source>
        <dbReference type="EMBL" id="PTG68136.1"/>
    </source>
</evidence>
<keyword evidence="12" id="KW-1185">Reference proteome</keyword>
<proteinExistence type="inferred from homology"/>
<dbReference type="GO" id="GO:0031640">
    <property type="term" value="P:killing of cells of another organism"/>
    <property type="evidence" value="ECO:0007669"/>
    <property type="project" value="UniProtKB-UniRule"/>
</dbReference>
<comment type="caution">
    <text evidence="9">The sequence shown here is derived from an EMBL/GenBank/DDBJ whole genome shotgun (WGS) entry which is preliminary data.</text>
</comment>
<dbReference type="Proteomes" id="UP000242144">
    <property type="component" value="Unassembled WGS sequence"/>
</dbReference>
<comment type="PTM">
    <text evidence="7">Maturation of lantibiotics involves the enzymatic conversion of Thr, and Ser into dehydrated AA and the formation of thioether bonds with cysteine. This is followed by membrane translocation and cleavage of the modified precursor.</text>
</comment>
<evidence type="ECO:0000313" key="9">
    <source>
        <dbReference type="EMBL" id="PTG11970.1"/>
    </source>
</evidence>
<comment type="similarity">
    <text evidence="1 7">Belongs to the type A lantibiotic family.</text>
</comment>
<keyword evidence="3" id="KW-0883">Thioether bond</keyword>
<keyword evidence="2 7" id="KW-0929">Antimicrobial</keyword>
<keyword evidence="4 7" id="KW-0425">Lantibiotic</keyword>
<dbReference type="Proteomes" id="UP000242008">
    <property type="component" value="Unassembled WGS sequence"/>
</dbReference>
<dbReference type="AlphaFoldDB" id="A0AAE5W7Y8"/>
<reference evidence="9" key="2">
    <citation type="submission" date="2018-03" db="EMBL/GenBank/DDBJ databases">
        <authorList>
            <person name="Naushad S."/>
        </authorList>
    </citation>
    <scope>NUCLEOTIDE SEQUENCE</scope>
    <source>
        <strain evidence="10">SNUC 105</strain>
        <strain evidence="11">SNUC 1363</strain>
        <strain evidence="9">SNUC 505</strain>
    </source>
</reference>
<evidence type="ECO:0000313" key="13">
    <source>
        <dbReference type="Proteomes" id="UP000242144"/>
    </source>
</evidence>
<evidence type="ECO:0000256" key="1">
    <source>
        <dbReference type="ARBA" id="ARBA00009379"/>
    </source>
</evidence>
<protein>
    <recommendedName>
        <fullName evidence="7">Lantibiotic</fullName>
    </recommendedName>
</protein>
<dbReference type="GO" id="GO:0042742">
    <property type="term" value="P:defense response to bacterium"/>
    <property type="evidence" value="ECO:0007669"/>
    <property type="project" value="UniProtKB-UniRule"/>
</dbReference>
<evidence type="ECO:0000256" key="2">
    <source>
        <dbReference type="ARBA" id="ARBA00022529"/>
    </source>
</evidence>
<organism evidence="9 14">
    <name type="scientific">Staphylococcus chromogenes</name>
    <name type="common">Staphylococcus hyicus subsp. chromogenes</name>
    <dbReference type="NCBI Taxonomy" id="46126"/>
    <lineage>
        <taxon>Bacteria</taxon>
        <taxon>Bacillati</taxon>
        <taxon>Bacillota</taxon>
        <taxon>Bacilli</taxon>
        <taxon>Bacillales</taxon>
        <taxon>Staphylococcaceae</taxon>
        <taxon>Staphylococcus</taxon>
    </lineage>
</organism>
<dbReference type="EMBL" id="PZCM01000015">
    <property type="protein sequence ID" value="PTG25997.1"/>
    <property type="molecule type" value="Genomic_DNA"/>
</dbReference>
<evidence type="ECO:0000256" key="7">
    <source>
        <dbReference type="RuleBase" id="RU362078"/>
    </source>
</evidence>
<evidence type="ECO:0000313" key="10">
    <source>
        <dbReference type="EMBL" id="PTG25997.1"/>
    </source>
</evidence>
<sequence>MFLQDTTESVSHEELKTLVGAGGIIPTVTKDCPETISGVSMSGWTKSCELSY</sequence>
<evidence type="ECO:0000256" key="6">
    <source>
        <dbReference type="ARBA" id="ARBA00023048"/>
    </source>
</evidence>
<dbReference type="EMBL" id="PZAO01000034">
    <property type="protein sequence ID" value="PTG68136.1"/>
    <property type="molecule type" value="Genomic_DNA"/>
</dbReference>
<evidence type="ECO:0000256" key="4">
    <source>
        <dbReference type="ARBA" id="ARBA00022789"/>
    </source>
</evidence>